<dbReference type="KEGG" id="pmrn:116943977"/>
<feature type="compositionally biased region" description="Polar residues" evidence="4">
    <location>
        <begin position="180"/>
        <end position="198"/>
    </location>
</feature>
<dbReference type="SUPFAM" id="SSF52540">
    <property type="entry name" value="P-loop containing nucleoside triphosphate hydrolases"/>
    <property type="match status" value="1"/>
</dbReference>
<dbReference type="InterPro" id="IPR027417">
    <property type="entry name" value="P-loop_NTPase"/>
</dbReference>
<dbReference type="PROSITE" id="PS51417">
    <property type="entry name" value="ARF"/>
    <property type="match status" value="1"/>
</dbReference>
<dbReference type="AlphaFoldDB" id="A0AAJ7TAE5"/>
<evidence type="ECO:0000313" key="5">
    <source>
        <dbReference type="Proteomes" id="UP001318040"/>
    </source>
</evidence>
<feature type="region of interest" description="Disordered" evidence="4">
    <location>
        <begin position="1"/>
        <end position="78"/>
    </location>
</feature>
<feature type="binding site" evidence="3">
    <location>
        <position position="256"/>
    </location>
    <ligand>
        <name>GTP</name>
        <dbReference type="ChEBI" id="CHEBI:37565"/>
    </ligand>
</feature>
<dbReference type="Gene3D" id="3.40.50.300">
    <property type="entry name" value="P-loop containing nucleotide triphosphate hydrolases"/>
    <property type="match status" value="2"/>
</dbReference>
<evidence type="ECO:0000313" key="6">
    <source>
        <dbReference type="RefSeq" id="XP_032813256.1"/>
    </source>
</evidence>
<keyword evidence="2 3" id="KW-0342">GTP-binding</keyword>
<dbReference type="InterPro" id="IPR006689">
    <property type="entry name" value="Small_GTPase_ARF/SAR"/>
</dbReference>
<dbReference type="PANTHER" id="PTHR11711">
    <property type="entry name" value="ADP RIBOSYLATION FACTOR-RELATED"/>
    <property type="match status" value="1"/>
</dbReference>
<accession>A0AAJ7TAE5</accession>
<evidence type="ECO:0000256" key="2">
    <source>
        <dbReference type="ARBA" id="ARBA00023134"/>
    </source>
</evidence>
<reference evidence="6" key="1">
    <citation type="submission" date="2025-08" db="UniProtKB">
        <authorList>
            <consortium name="RefSeq"/>
        </authorList>
    </citation>
    <scope>IDENTIFICATION</scope>
    <source>
        <tissue evidence="6">Sperm</tissue>
    </source>
</reference>
<dbReference type="Proteomes" id="UP001318040">
    <property type="component" value="Chromosome 19"/>
</dbReference>
<proteinExistence type="predicted"/>
<protein>
    <submittedName>
        <fullName evidence="6">ADP-ribosylation factor-like protein 4D</fullName>
    </submittedName>
</protein>
<organism evidence="5 6">
    <name type="scientific">Petromyzon marinus</name>
    <name type="common">Sea lamprey</name>
    <dbReference type="NCBI Taxonomy" id="7757"/>
    <lineage>
        <taxon>Eukaryota</taxon>
        <taxon>Metazoa</taxon>
        <taxon>Chordata</taxon>
        <taxon>Craniata</taxon>
        <taxon>Vertebrata</taxon>
        <taxon>Cyclostomata</taxon>
        <taxon>Hyperoartia</taxon>
        <taxon>Petromyzontiformes</taxon>
        <taxon>Petromyzontidae</taxon>
        <taxon>Petromyzon</taxon>
    </lineage>
</organism>
<name>A0AAJ7TAE5_PETMA</name>
<evidence type="ECO:0000256" key="1">
    <source>
        <dbReference type="ARBA" id="ARBA00022741"/>
    </source>
</evidence>
<gene>
    <name evidence="6" type="primary">LOC116943977</name>
</gene>
<dbReference type="SMART" id="SM00175">
    <property type="entry name" value="RAB"/>
    <property type="match status" value="1"/>
</dbReference>
<evidence type="ECO:0000256" key="4">
    <source>
        <dbReference type="SAM" id="MobiDB-lite"/>
    </source>
</evidence>
<dbReference type="GO" id="GO:0005525">
    <property type="term" value="F:GTP binding"/>
    <property type="evidence" value="ECO:0007669"/>
    <property type="project" value="UniProtKB-KW"/>
</dbReference>
<dbReference type="Pfam" id="PF00025">
    <property type="entry name" value="Arf"/>
    <property type="match status" value="2"/>
</dbReference>
<dbReference type="InterPro" id="IPR024156">
    <property type="entry name" value="Small_GTPase_ARF"/>
</dbReference>
<keyword evidence="1 3" id="KW-0547">Nucleotide-binding</keyword>
<dbReference type="GO" id="GO:0003924">
    <property type="term" value="F:GTPase activity"/>
    <property type="evidence" value="ECO:0007669"/>
    <property type="project" value="InterPro"/>
</dbReference>
<dbReference type="SMART" id="SM00178">
    <property type="entry name" value="SAR"/>
    <property type="match status" value="1"/>
</dbReference>
<feature type="region of interest" description="Disordered" evidence="4">
    <location>
        <begin position="172"/>
        <end position="235"/>
    </location>
</feature>
<sequence>MTLGAGGAPRAERAEQEPGEARGEGHPARGHPAKARGYPAKARGYPAKARGHPAKARGGPRAQPKLPGGSRLLLPDAAHPGAVMGNSLSGEGGTASSALPSLGLGAPLHVTLLGLDSAGKTALLYRLKLGEFLHTTPTVSFNTERLRLPVAEPSLLQAAAAAAAAPAALPAEAPPDEVNETNGIDSSAGSYETCTSTVEAGGDPGLISGPAASTEASSSDDEEERDAGAEPSDGACRVAQHAPGLAVSFHFWDVGGQEKLRPLWRSYVRGADGLVFVADASDPERLEEARCELLRVSRLPECQGVPVLVAASKSDLPGALPADEVGRRVGATQLSPHTAWRAQAVSARTGAGVAEALHQLHEVIVEGRRLARMHKRKRPR</sequence>
<feature type="compositionally biased region" description="Basic and acidic residues" evidence="4">
    <location>
        <begin position="10"/>
        <end position="27"/>
    </location>
</feature>
<dbReference type="SMART" id="SM00177">
    <property type="entry name" value="ARF"/>
    <property type="match status" value="1"/>
</dbReference>
<evidence type="ECO:0000256" key="3">
    <source>
        <dbReference type="PIRSR" id="PIRSR606689-1"/>
    </source>
</evidence>
<keyword evidence="5" id="KW-1185">Reference proteome</keyword>
<dbReference type="RefSeq" id="XP_032813256.1">
    <property type="nucleotide sequence ID" value="XM_032957365.1"/>
</dbReference>